<dbReference type="AlphaFoldDB" id="A0A0E9TWK9"/>
<reference evidence="1" key="2">
    <citation type="journal article" date="2015" name="Fish Shellfish Immunol.">
        <title>Early steps in the European eel (Anguilla anguilla)-Vibrio vulnificus interaction in the gills: Role of the RtxA13 toxin.</title>
        <authorList>
            <person name="Callol A."/>
            <person name="Pajuelo D."/>
            <person name="Ebbesson L."/>
            <person name="Teles M."/>
            <person name="MacKenzie S."/>
            <person name="Amaro C."/>
        </authorList>
    </citation>
    <scope>NUCLEOTIDE SEQUENCE</scope>
</reference>
<protein>
    <submittedName>
        <fullName evidence="1">Uncharacterized protein</fullName>
    </submittedName>
</protein>
<dbReference type="EMBL" id="GBXM01050508">
    <property type="protein sequence ID" value="JAH58069.1"/>
    <property type="molecule type" value="Transcribed_RNA"/>
</dbReference>
<reference evidence="1" key="1">
    <citation type="submission" date="2014-11" db="EMBL/GenBank/DDBJ databases">
        <authorList>
            <person name="Amaro Gonzalez C."/>
        </authorList>
    </citation>
    <scope>NUCLEOTIDE SEQUENCE</scope>
</reference>
<organism evidence="1">
    <name type="scientific">Anguilla anguilla</name>
    <name type="common">European freshwater eel</name>
    <name type="synonym">Muraena anguilla</name>
    <dbReference type="NCBI Taxonomy" id="7936"/>
    <lineage>
        <taxon>Eukaryota</taxon>
        <taxon>Metazoa</taxon>
        <taxon>Chordata</taxon>
        <taxon>Craniata</taxon>
        <taxon>Vertebrata</taxon>
        <taxon>Euteleostomi</taxon>
        <taxon>Actinopterygii</taxon>
        <taxon>Neopterygii</taxon>
        <taxon>Teleostei</taxon>
        <taxon>Anguilliformes</taxon>
        <taxon>Anguillidae</taxon>
        <taxon>Anguilla</taxon>
    </lineage>
</organism>
<sequence length="33" mass="3900">MPLLRIFTEAFRMLEAFVFNWRPVSGLNCITLL</sequence>
<proteinExistence type="predicted"/>
<evidence type="ECO:0000313" key="1">
    <source>
        <dbReference type="EMBL" id="JAH58069.1"/>
    </source>
</evidence>
<accession>A0A0E9TWK9</accession>
<name>A0A0E9TWK9_ANGAN</name>